<accession>A0A9W8DWC4</accession>
<dbReference type="AlphaFoldDB" id="A0A9W8DWC4"/>
<organism evidence="1 2">
    <name type="scientific">Tieghemiomyces parasiticus</name>
    <dbReference type="NCBI Taxonomy" id="78921"/>
    <lineage>
        <taxon>Eukaryota</taxon>
        <taxon>Fungi</taxon>
        <taxon>Fungi incertae sedis</taxon>
        <taxon>Zoopagomycota</taxon>
        <taxon>Kickxellomycotina</taxon>
        <taxon>Dimargaritomycetes</taxon>
        <taxon>Dimargaritales</taxon>
        <taxon>Dimargaritaceae</taxon>
        <taxon>Tieghemiomyces</taxon>
    </lineage>
</organism>
<evidence type="ECO:0000313" key="1">
    <source>
        <dbReference type="EMBL" id="KAJ1926728.1"/>
    </source>
</evidence>
<keyword evidence="2" id="KW-1185">Reference proteome</keyword>
<comment type="caution">
    <text evidence="1">The sequence shown here is derived from an EMBL/GenBank/DDBJ whole genome shotgun (WGS) entry which is preliminary data.</text>
</comment>
<proteinExistence type="predicted"/>
<sequence>MAKNYLDAQNSSGRRITTDKELFVSLGELVRPFAYAWLLNEARVTSLQPGGWNNLRWEMTSAMEHVRIIFLEFQERRWMGLVGLRAAIRQHLGPDARLEKMLFTVDSASRAVTVDSNGDGATLGSHQLIVPSDLLKTPYAALYELSTYCNADDDRLGNLLRILLRVPTSTHIMLRLMGNEQTGLFGKTHPRPLNGPSFNEHGEFIHSPYWATDLSLALLTLRFLDHPTRPISSSSVLAQVLSNDDLVTSQTRMFVWALGTELQVLGMHQLLPTFNDTDFSIIAECARQESWFIAQGEALRRIQGQVIKVACNDLFYSASPIRLGADRNLIIDLFRVYRP</sequence>
<dbReference type="Proteomes" id="UP001150569">
    <property type="component" value="Unassembled WGS sequence"/>
</dbReference>
<evidence type="ECO:0000313" key="2">
    <source>
        <dbReference type="Proteomes" id="UP001150569"/>
    </source>
</evidence>
<gene>
    <name evidence="1" type="ORF">IWQ60_003537</name>
</gene>
<reference evidence="1" key="1">
    <citation type="submission" date="2022-07" db="EMBL/GenBank/DDBJ databases">
        <title>Phylogenomic reconstructions and comparative analyses of Kickxellomycotina fungi.</title>
        <authorList>
            <person name="Reynolds N.K."/>
            <person name="Stajich J.E."/>
            <person name="Barry K."/>
            <person name="Grigoriev I.V."/>
            <person name="Crous P."/>
            <person name="Smith M.E."/>
        </authorList>
    </citation>
    <scope>NUCLEOTIDE SEQUENCE</scope>
    <source>
        <strain evidence="1">RSA 861</strain>
    </source>
</reference>
<dbReference type="EMBL" id="JANBPT010000153">
    <property type="protein sequence ID" value="KAJ1926728.1"/>
    <property type="molecule type" value="Genomic_DNA"/>
</dbReference>
<protein>
    <submittedName>
        <fullName evidence="1">Uncharacterized protein</fullName>
    </submittedName>
</protein>
<name>A0A9W8DWC4_9FUNG</name>